<dbReference type="EMBL" id="GG745345">
    <property type="protein sequence ID" value="KNE64834.1"/>
    <property type="molecule type" value="Genomic_DNA"/>
</dbReference>
<accession>A0A0L0SR22</accession>
<name>A0A0L0SR22_ALLM3</name>
<keyword evidence="3" id="KW-1185">Reference proteome</keyword>
<feature type="region of interest" description="Disordered" evidence="1">
    <location>
        <begin position="264"/>
        <end position="303"/>
    </location>
</feature>
<evidence type="ECO:0000313" key="3">
    <source>
        <dbReference type="Proteomes" id="UP000054350"/>
    </source>
</evidence>
<evidence type="ECO:0000313" key="2">
    <source>
        <dbReference type="EMBL" id="KNE64834.1"/>
    </source>
</evidence>
<gene>
    <name evidence="2" type="ORF">AMAG_19288</name>
</gene>
<dbReference type="AlphaFoldDB" id="A0A0L0SR22"/>
<dbReference type="VEuPathDB" id="FungiDB:AMAG_19288"/>
<evidence type="ECO:0000256" key="1">
    <source>
        <dbReference type="SAM" id="MobiDB-lite"/>
    </source>
</evidence>
<protein>
    <submittedName>
        <fullName evidence="2">Uncharacterized protein</fullName>
    </submittedName>
</protein>
<organism evidence="2 3">
    <name type="scientific">Allomyces macrogynus (strain ATCC 38327)</name>
    <name type="common">Allomyces javanicus var. macrogynus</name>
    <dbReference type="NCBI Taxonomy" id="578462"/>
    <lineage>
        <taxon>Eukaryota</taxon>
        <taxon>Fungi</taxon>
        <taxon>Fungi incertae sedis</taxon>
        <taxon>Blastocladiomycota</taxon>
        <taxon>Blastocladiomycetes</taxon>
        <taxon>Blastocladiales</taxon>
        <taxon>Blastocladiaceae</taxon>
        <taxon>Allomyces</taxon>
    </lineage>
</organism>
<feature type="compositionally biased region" description="Polar residues" evidence="1">
    <location>
        <begin position="151"/>
        <end position="167"/>
    </location>
</feature>
<reference evidence="3" key="2">
    <citation type="submission" date="2009-11" db="EMBL/GenBank/DDBJ databases">
        <title>The Genome Sequence of Allomyces macrogynus strain ATCC 38327.</title>
        <authorList>
            <consortium name="The Broad Institute Genome Sequencing Platform"/>
            <person name="Russ C."/>
            <person name="Cuomo C."/>
            <person name="Shea T."/>
            <person name="Young S.K."/>
            <person name="Zeng Q."/>
            <person name="Koehrsen M."/>
            <person name="Haas B."/>
            <person name="Borodovsky M."/>
            <person name="Guigo R."/>
            <person name="Alvarado L."/>
            <person name="Berlin A."/>
            <person name="Borenstein D."/>
            <person name="Chen Z."/>
            <person name="Engels R."/>
            <person name="Freedman E."/>
            <person name="Gellesch M."/>
            <person name="Goldberg J."/>
            <person name="Griggs A."/>
            <person name="Gujja S."/>
            <person name="Heiman D."/>
            <person name="Hepburn T."/>
            <person name="Howarth C."/>
            <person name="Jen D."/>
            <person name="Larson L."/>
            <person name="Lewis B."/>
            <person name="Mehta T."/>
            <person name="Park D."/>
            <person name="Pearson M."/>
            <person name="Roberts A."/>
            <person name="Saif S."/>
            <person name="Shenoy N."/>
            <person name="Sisk P."/>
            <person name="Stolte C."/>
            <person name="Sykes S."/>
            <person name="Walk T."/>
            <person name="White J."/>
            <person name="Yandava C."/>
            <person name="Burger G."/>
            <person name="Gray M.W."/>
            <person name="Holland P.W.H."/>
            <person name="King N."/>
            <person name="Lang F.B.F."/>
            <person name="Roger A.J."/>
            <person name="Ruiz-Trillo I."/>
            <person name="Lander E."/>
            <person name="Nusbaum C."/>
        </authorList>
    </citation>
    <scope>NUCLEOTIDE SEQUENCE [LARGE SCALE GENOMIC DNA]</scope>
    <source>
        <strain evidence="3">ATCC 38327</strain>
    </source>
</reference>
<feature type="region of interest" description="Disordered" evidence="1">
    <location>
        <begin position="122"/>
        <end position="172"/>
    </location>
</feature>
<feature type="compositionally biased region" description="Acidic residues" evidence="1">
    <location>
        <begin position="130"/>
        <end position="149"/>
    </location>
</feature>
<proteinExistence type="predicted"/>
<dbReference type="OrthoDB" id="10511277at2759"/>
<dbReference type="Proteomes" id="UP000054350">
    <property type="component" value="Unassembled WGS sequence"/>
</dbReference>
<reference evidence="2 3" key="1">
    <citation type="submission" date="2009-11" db="EMBL/GenBank/DDBJ databases">
        <title>Annotation of Allomyces macrogynus ATCC 38327.</title>
        <authorList>
            <consortium name="The Broad Institute Genome Sequencing Platform"/>
            <person name="Russ C."/>
            <person name="Cuomo C."/>
            <person name="Burger G."/>
            <person name="Gray M.W."/>
            <person name="Holland P.W.H."/>
            <person name="King N."/>
            <person name="Lang F.B.F."/>
            <person name="Roger A.J."/>
            <person name="Ruiz-Trillo I."/>
            <person name="Young S.K."/>
            <person name="Zeng Q."/>
            <person name="Gargeya S."/>
            <person name="Fitzgerald M."/>
            <person name="Haas B."/>
            <person name="Abouelleil A."/>
            <person name="Alvarado L."/>
            <person name="Arachchi H.M."/>
            <person name="Berlin A."/>
            <person name="Chapman S.B."/>
            <person name="Gearin G."/>
            <person name="Goldberg J."/>
            <person name="Griggs A."/>
            <person name="Gujja S."/>
            <person name="Hansen M."/>
            <person name="Heiman D."/>
            <person name="Howarth C."/>
            <person name="Larimer J."/>
            <person name="Lui A."/>
            <person name="MacDonald P.J.P."/>
            <person name="McCowen C."/>
            <person name="Montmayeur A."/>
            <person name="Murphy C."/>
            <person name="Neiman D."/>
            <person name="Pearson M."/>
            <person name="Priest M."/>
            <person name="Roberts A."/>
            <person name="Saif S."/>
            <person name="Shea T."/>
            <person name="Sisk P."/>
            <person name="Stolte C."/>
            <person name="Sykes S."/>
            <person name="Wortman J."/>
            <person name="Nusbaum C."/>
            <person name="Birren B."/>
        </authorList>
    </citation>
    <scope>NUCLEOTIDE SEQUENCE [LARGE SCALE GENOMIC DNA]</scope>
    <source>
        <strain evidence="2 3">ATCC 38327</strain>
    </source>
</reference>
<sequence>MHPLHAGAMPAPPTAAPTIGDPRWLPHAHATITNAMAHSLACLHLWDDMHHAHALLRRDADTLNEHARSIDQHMAALDKRSRRLARQEDKLARRAQRLDRAMAQFDAARAAWCRAAGLPSDTYAVQPADDRDEGSDTSDSEGDDEDEVANGDQQQQHDAGDSPSKTPAATTTANSMVGGLVGSAWKSLDRAYAVRSKLGAVPLVGSLVQSALPENEDTNPPDSQSVSAPTAAAVAPPPAAAVPYAPYAPYYLYYPGAAGGAITPPTSVPDAAAGSPPRAPSVSTTSRCNPAGLPYAPRRTLGR</sequence>